<sequence>MLTPSTRLRLQDIIGRIADSQPISLNERIYVQKFADRDASVWSWLRRAQRKQRRGEPGTDLERFMAQMDLGDTSDTKAFDPTRDDLGDWFSGAPNWLRRS</sequence>
<evidence type="ECO:0000313" key="1">
    <source>
        <dbReference type="EMBL" id="MEA5441526.1"/>
    </source>
</evidence>
<name>A0ABU5SSP6_9CYAN</name>
<organism evidence="1 2">
    <name type="scientific">Cyanobium gracile UHCC 0281</name>
    <dbReference type="NCBI Taxonomy" id="3110309"/>
    <lineage>
        <taxon>Bacteria</taxon>
        <taxon>Bacillati</taxon>
        <taxon>Cyanobacteriota</taxon>
        <taxon>Cyanophyceae</taxon>
        <taxon>Synechococcales</taxon>
        <taxon>Prochlorococcaceae</taxon>
        <taxon>Cyanobium</taxon>
    </lineage>
</organism>
<dbReference type="RefSeq" id="WP_323355658.1">
    <property type="nucleotide sequence ID" value="NZ_JAYGHY010000005.1"/>
</dbReference>
<dbReference type="EMBL" id="JAYGHY010000005">
    <property type="protein sequence ID" value="MEA5441526.1"/>
    <property type="molecule type" value="Genomic_DNA"/>
</dbReference>
<reference evidence="1 2" key="1">
    <citation type="submission" date="2023-12" db="EMBL/GenBank/DDBJ databases">
        <title>Baltic Sea Cyanobacteria.</title>
        <authorList>
            <person name="Delbaje E."/>
            <person name="Fewer D.P."/>
            <person name="Shishido T.K."/>
        </authorList>
    </citation>
    <scope>NUCLEOTIDE SEQUENCE [LARGE SCALE GENOMIC DNA]</scope>
    <source>
        <strain evidence="1 2">UHCC 0281</strain>
    </source>
</reference>
<protein>
    <submittedName>
        <fullName evidence="1">Uncharacterized protein</fullName>
    </submittedName>
</protein>
<keyword evidence="2" id="KW-1185">Reference proteome</keyword>
<dbReference type="Proteomes" id="UP001302329">
    <property type="component" value="Unassembled WGS sequence"/>
</dbReference>
<proteinExistence type="predicted"/>
<evidence type="ECO:0000313" key="2">
    <source>
        <dbReference type="Proteomes" id="UP001302329"/>
    </source>
</evidence>
<accession>A0ABU5SSP6</accession>
<gene>
    <name evidence="1" type="ORF">VB739_03065</name>
</gene>
<comment type="caution">
    <text evidence="1">The sequence shown here is derived from an EMBL/GenBank/DDBJ whole genome shotgun (WGS) entry which is preliminary data.</text>
</comment>